<keyword evidence="3" id="KW-0812">Transmembrane</keyword>
<dbReference type="Pfam" id="PF00069">
    <property type="entry name" value="Pkinase"/>
    <property type="match status" value="1"/>
</dbReference>
<feature type="non-terminal residue" evidence="9">
    <location>
        <position position="1"/>
    </location>
</feature>
<accession>A0AA38C8K0</accession>
<evidence type="ECO:0000256" key="7">
    <source>
        <dbReference type="ARBA" id="ARBA00023180"/>
    </source>
</evidence>
<keyword evidence="2" id="KW-0723">Serine/threonine-protein kinase</keyword>
<sequence length="77" mass="8460">IEKKAMSLLTDARGTPGYVAPEVWSRNNGPVSDKSDVYSYGMLVMEMAGGRKNFDMQVTRSSTFYYPELGIQTSGNG</sequence>
<keyword evidence="10" id="KW-1185">Reference proteome</keyword>
<name>A0AA38C8K0_TAXCH</name>
<dbReference type="Proteomes" id="UP000824469">
    <property type="component" value="Unassembled WGS sequence"/>
</dbReference>
<keyword evidence="6" id="KW-0472">Membrane</keyword>
<evidence type="ECO:0000313" key="9">
    <source>
        <dbReference type="EMBL" id="KAH9291588.1"/>
    </source>
</evidence>
<dbReference type="AlphaFoldDB" id="A0AA38C8K0"/>
<dbReference type="GO" id="GO:0016020">
    <property type="term" value="C:membrane"/>
    <property type="evidence" value="ECO:0007669"/>
    <property type="project" value="UniProtKB-SubCell"/>
</dbReference>
<evidence type="ECO:0000313" key="10">
    <source>
        <dbReference type="Proteomes" id="UP000824469"/>
    </source>
</evidence>
<evidence type="ECO:0000256" key="4">
    <source>
        <dbReference type="ARBA" id="ARBA00022729"/>
    </source>
</evidence>
<keyword evidence="4" id="KW-0732">Signal</keyword>
<dbReference type="PANTHER" id="PTHR27009">
    <property type="entry name" value="RUST RESISTANCE KINASE LR10-RELATED"/>
    <property type="match status" value="1"/>
</dbReference>
<dbReference type="InterPro" id="IPR045874">
    <property type="entry name" value="LRK10/LRL21-25-like"/>
</dbReference>
<dbReference type="EMBL" id="JAHRHJ020003513">
    <property type="protein sequence ID" value="KAH9291588.1"/>
    <property type="molecule type" value="Genomic_DNA"/>
</dbReference>
<dbReference type="PROSITE" id="PS50011">
    <property type="entry name" value="PROTEIN_KINASE_DOM"/>
    <property type="match status" value="1"/>
</dbReference>
<proteinExistence type="predicted"/>
<comment type="caution">
    <text evidence="9">The sequence shown here is derived from an EMBL/GenBank/DDBJ whole genome shotgun (WGS) entry which is preliminary data.</text>
</comment>
<dbReference type="SUPFAM" id="SSF56112">
    <property type="entry name" value="Protein kinase-like (PK-like)"/>
    <property type="match status" value="1"/>
</dbReference>
<evidence type="ECO:0000256" key="6">
    <source>
        <dbReference type="ARBA" id="ARBA00023136"/>
    </source>
</evidence>
<feature type="non-terminal residue" evidence="9">
    <location>
        <position position="77"/>
    </location>
</feature>
<evidence type="ECO:0000256" key="2">
    <source>
        <dbReference type="ARBA" id="ARBA00022527"/>
    </source>
</evidence>
<evidence type="ECO:0000259" key="8">
    <source>
        <dbReference type="PROSITE" id="PS50011"/>
    </source>
</evidence>
<dbReference type="GO" id="GO:0005524">
    <property type="term" value="F:ATP binding"/>
    <property type="evidence" value="ECO:0007669"/>
    <property type="project" value="InterPro"/>
</dbReference>
<keyword evidence="2" id="KW-0418">Kinase</keyword>
<dbReference type="InterPro" id="IPR000719">
    <property type="entry name" value="Prot_kinase_dom"/>
</dbReference>
<dbReference type="Gene3D" id="1.10.510.10">
    <property type="entry name" value="Transferase(Phosphotransferase) domain 1"/>
    <property type="match status" value="1"/>
</dbReference>
<dbReference type="InterPro" id="IPR011009">
    <property type="entry name" value="Kinase-like_dom_sf"/>
</dbReference>
<keyword evidence="2" id="KW-0808">Transferase</keyword>
<evidence type="ECO:0000256" key="3">
    <source>
        <dbReference type="ARBA" id="ARBA00022692"/>
    </source>
</evidence>
<keyword evidence="7" id="KW-0325">Glycoprotein</keyword>
<comment type="subcellular location">
    <subcellularLocation>
        <location evidence="1">Membrane</location>
        <topology evidence="1">Single-pass type I membrane protein</topology>
    </subcellularLocation>
</comment>
<reference evidence="9 10" key="1">
    <citation type="journal article" date="2021" name="Nat. Plants">
        <title>The Taxus genome provides insights into paclitaxel biosynthesis.</title>
        <authorList>
            <person name="Xiong X."/>
            <person name="Gou J."/>
            <person name="Liao Q."/>
            <person name="Li Y."/>
            <person name="Zhou Q."/>
            <person name="Bi G."/>
            <person name="Li C."/>
            <person name="Du R."/>
            <person name="Wang X."/>
            <person name="Sun T."/>
            <person name="Guo L."/>
            <person name="Liang H."/>
            <person name="Lu P."/>
            <person name="Wu Y."/>
            <person name="Zhang Z."/>
            <person name="Ro D.K."/>
            <person name="Shang Y."/>
            <person name="Huang S."/>
            <person name="Yan J."/>
        </authorList>
    </citation>
    <scope>NUCLEOTIDE SEQUENCE [LARGE SCALE GENOMIC DNA]</scope>
    <source>
        <strain evidence="9">Ta-2019</strain>
    </source>
</reference>
<dbReference type="GO" id="GO:0004674">
    <property type="term" value="F:protein serine/threonine kinase activity"/>
    <property type="evidence" value="ECO:0007669"/>
    <property type="project" value="UniProtKB-KW"/>
</dbReference>
<feature type="domain" description="Protein kinase" evidence="8">
    <location>
        <begin position="1"/>
        <end position="77"/>
    </location>
</feature>
<protein>
    <recommendedName>
        <fullName evidence="8">Protein kinase domain-containing protein</fullName>
    </recommendedName>
</protein>
<evidence type="ECO:0000256" key="1">
    <source>
        <dbReference type="ARBA" id="ARBA00004479"/>
    </source>
</evidence>
<organism evidence="9 10">
    <name type="scientific">Taxus chinensis</name>
    <name type="common">Chinese yew</name>
    <name type="synonym">Taxus wallichiana var. chinensis</name>
    <dbReference type="NCBI Taxonomy" id="29808"/>
    <lineage>
        <taxon>Eukaryota</taxon>
        <taxon>Viridiplantae</taxon>
        <taxon>Streptophyta</taxon>
        <taxon>Embryophyta</taxon>
        <taxon>Tracheophyta</taxon>
        <taxon>Spermatophyta</taxon>
        <taxon>Pinopsida</taxon>
        <taxon>Pinidae</taxon>
        <taxon>Conifers II</taxon>
        <taxon>Cupressales</taxon>
        <taxon>Taxaceae</taxon>
        <taxon>Taxus</taxon>
    </lineage>
</organism>
<evidence type="ECO:0000256" key="5">
    <source>
        <dbReference type="ARBA" id="ARBA00022989"/>
    </source>
</evidence>
<gene>
    <name evidence="9" type="ORF">KI387_043223</name>
</gene>
<keyword evidence="5" id="KW-1133">Transmembrane helix</keyword>